<feature type="transmembrane region" description="Helical" evidence="3">
    <location>
        <begin position="67"/>
        <end position="86"/>
    </location>
</feature>
<feature type="domain" description="GGDEF" evidence="4">
    <location>
        <begin position="260"/>
        <end position="393"/>
    </location>
</feature>
<evidence type="ECO:0000259" key="4">
    <source>
        <dbReference type="PROSITE" id="PS50887"/>
    </source>
</evidence>
<gene>
    <name evidence="5" type="ORF">PDMSB3_3174</name>
</gene>
<dbReference type="InterPro" id="IPR000160">
    <property type="entry name" value="GGDEF_dom"/>
</dbReference>
<dbReference type="EC" id="2.7.7.65" evidence="1"/>
<dbReference type="NCBIfam" id="TIGR00254">
    <property type="entry name" value="GGDEF"/>
    <property type="match status" value="1"/>
</dbReference>
<evidence type="ECO:0000313" key="6">
    <source>
        <dbReference type="Proteomes" id="UP000325811"/>
    </source>
</evidence>
<organism evidence="5 6">
    <name type="scientific">Paraburkholderia dioscoreae</name>
    <dbReference type="NCBI Taxonomy" id="2604047"/>
    <lineage>
        <taxon>Bacteria</taxon>
        <taxon>Pseudomonadati</taxon>
        <taxon>Pseudomonadota</taxon>
        <taxon>Betaproteobacteria</taxon>
        <taxon>Burkholderiales</taxon>
        <taxon>Burkholderiaceae</taxon>
        <taxon>Paraburkholderia</taxon>
    </lineage>
</organism>
<evidence type="ECO:0000256" key="1">
    <source>
        <dbReference type="ARBA" id="ARBA00012528"/>
    </source>
</evidence>
<keyword evidence="3" id="KW-0472">Membrane</keyword>
<keyword evidence="3" id="KW-0812">Transmembrane</keyword>
<keyword evidence="6" id="KW-1185">Reference proteome</keyword>
<dbReference type="PANTHER" id="PTHR45138:SF9">
    <property type="entry name" value="DIGUANYLATE CYCLASE DGCM-RELATED"/>
    <property type="match status" value="1"/>
</dbReference>
<keyword evidence="3" id="KW-1133">Transmembrane helix</keyword>
<protein>
    <recommendedName>
        <fullName evidence="1">diguanylate cyclase</fullName>
        <ecNumber evidence="1">2.7.7.65</ecNumber>
    </recommendedName>
</protein>
<dbReference type="AlphaFoldDB" id="A0A5Q4ZPY6"/>
<comment type="catalytic activity">
    <reaction evidence="2">
        <text>2 GTP = 3',3'-c-di-GMP + 2 diphosphate</text>
        <dbReference type="Rhea" id="RHEA:24898"/>
        <dbReference type="ChEBI" id="CHEBI:33019"/>
        <dbReference type="ChEBI" id="CHEBI:37565"/>
        <dbReference type="ChEBI" id="CHEBI:58805"/>
        <dbReference type="EC" id="2.7.7.65"/>
    </reaction>
</comment>
<proteinExistence type="predicted"/>
<dbReference type="RefSeq" id="WP_007178458.1">
    <property type="nucleotide sequence ID" value="NZ_LR699554.1"/>
</dbReference>
<sequence>MILDIRTLYVVTAVACLVLGALQLVAYGTQRFERWPAWWGLSNVLLGLGTLGVALRGMAPDFVTVQLANVVTVAAFLLLLVSVRAFAQRPPLPWWLIVCIAASQVLLFTFWSAPGDFRERIAFESVLFALFDAAIVVEGVRLARRHRLKSAWLLAGCFGATALLFSVRAAMATRGAIGGTTLFSSPTPIYQWMAATGEVFITLRGFTLLLMAAERSHQLLFDHAQRDPLTGALNRGGLRLSYERVAAARGMARHDDTMLGLVSLIVIDLDHFKAINDTHGHTMGDDVLRLFATTARDDLRTGDTLARYGGDEFVAMLPHTGGDEALALAERIRVAFANATGALVALAVQPTLSVGIATGSLADDTLDTILQRADEALYRSKREGRNRVRVAALCNGDSGDDEMLAD</sequence>
<dbReference type="EMBL" id="LR699554">
    <property type="protein sequence ID" value="VVD34458.1"/>
    <property type="molecule type" value="Genomic_DNA"/>
</dbReference>
<dbReference type="GO" id="GO:0052621">
    <property type="term" value="F:diguanylate cyclase activity"/>
    <property type="evidence" value="ECO:0007669"/>
    <property type="project" value="UniProtKB-EC"/>
</dbReference>
<dbReference type="Proteomes" id="UP000325811">
    <property type="component" value="Chromosome II"/>
</dbReference>
<name>A0A5Q4ZPY6_9BURK</name>
<dbReference type="Pfam" id="PF00990">
    <property type="entry name" value="GGDEF"/>
    <property type="match status" value="1"/>
</dbReference>
<accession>A0A5Q4ZPY6</accession>
<dbReference type="KEGG" id="pdio:PDMSB3_3174.1"/>
<feature type="transmembrane region" description="Helical" evidence="3">
    <location>
        <begin position="151"/>
        <end position="169"/>
    </location>
</feature>
<dbReference type="InterPro" id="IPR029787">
    <property type="entry name" value="Nucleotide_cyclase"/>
</dbReference>
<dbReference type="SUPFAM" id="SSF55073">
    <property type="entry name" value="Nucleotide cyclase"/>
    <property type="match status" value="1"/>
</dbReference>
<evidence type="ECO:0000313" key="5">
    <source>
        <dbReference type="EMBL" id="VVD34458.1"/>
    </source>
</evidence>
<dbReference type="PROSITE" id="PS50887">
    <property type="entry name" value="GGDEF"/>
    <property type="match status" value="1"/>
</dbReference>
<feature type="transmembrane region" description="Helical" evidence="3">
    <location>
        <begin position="92"/>
        <end position="111"/>
    </location>
</feature>
<dbReference type="SMART" id="SM00267">
    <property type="entry name" value="GGDEF"/>
    <property type="match status" value="1"/>
</dbReference>
<dbReference type="Gene3D" id="3.30.70.270">
    <property type="match status" value="1"/>
</dbReference>
<dbReference type="FunFam" id="3.30.70.270:FF:000001">
    <property type="entry name" value="Diguanylate cyclase domain protein"/>
    <property type="match status" value="1"/>
</dbReference>
<dbReference type="PANTHER" id="PTHR45138">
    <property type="entry name" value="REGULATORY COMPONENTS OF SENSORY TRANSDUCTION SYSTEM"/>
    <property type="match status" value="1"/>
</dbReference>
<dbReference type="InterPro" id="IPR043128">
    <property type="entry name" value="Rev_trsase/Diguanyl_cyclase"/>
</dbReference>
<reference evidence="5 6" key="1">
    <citation type="submission" date="2019-08" db="EMBL/GenBank/DDBJ databases">
        <authorList>
            <person name="Herpell B J."/>
        </authorList>
    </citation>
    <scope>NUCLEOTIDE SEQUENCE [LARGE SCALE GENOMIC DNA]</scope>
    <source>
        <strain evidence="6">Msb3</strain>
    </source>
</reference>
<feature type="transmembrane region" description="Helical" evidence="3">
    <location>
        <begin position="7"/>
        <end position="25"/>
    </location>
</feature>
<evidence type="ECO:0000256" key="2">
    <source>
        <dbReference type="ARBA" id="ARBA00034247"/>
    </source>
</evidence>
<evidence type="ECO:0000256" key="3">
    <source>
        <dbReference type="SAM" id="Phobius"/>
    </source>
</evidence>
<dbReference type="CDD" id="cd01949">
    <property type="entry name" value="GGDEF"/>
    <property type="match status" value="1"/>
</dbReference>
<feature type="transmembrane region" description="Helical" evidence="3">
    <location>
        <begin position="37"/>
        <end position="55"/>
    </location>
</feature>
<dbReference type="InterPro" id="IPR050469">
    <property type="entry name" value="Diguanylate_Cyclase"/>
</dbReference>